<dbReference type="FunFam" id="3.30.1610.10:FF:000002">
    <property type="entry name" value="nuclear pore complex protein NUP98A"/>
    <property type="match status" value="1"/>
</dbReference>
<reference evidence="11 12" key="2">
    <citation type="submission" date="2025-04" db="UniProtKB">
        <authorList>
            <consortium name="RefSeq"/>
        </authorList>
    </citation>
    <scope>IDENTIFICATION</scope>
    <source>
        <tissue evidence="11 12">Leaf</tissue>
    </source>
</reference>
<dbReference type="SUPFAM" id="SSF82215">
    <property type="entry name" value="C-terminal autoproteolytic domain of nucleoporin nup98"/>
    <property type="match status" value="1"/>
</dbReference>
<evidence type="ECO:0000256" key="8">
    <source>
        <dbReference type="ARBA" id="ARBA00065263"/>
    </source>
</evidence>
<protein>
    <submittedName>
        <fullName evidence="11">Flocculation protein FLO11-like isoform X1</fullName>
    </submittedName>
    <submittedName>
        <fullName evidence="12">Flocculation protein FLO11-like isoform X2</fullName>
    </submittedName>
</protein>
<keyword evidence="3" id="KW-0509">mRNA transport</keyword>
<gene>
    <name evidence="11 12" type="primary">LOC104215433</name>
</gene>
<dbReference type="GO" id="GO:0006606">
    <property type="term" value="P:protein import into nucleus"/>
    <property type="evidence" value="ECO:0007669"/>
    <property type="project" value="TreeGrafter"/>
</dbReference>
<evidence type="ECO:0000256" key="3">
    <source>
        <dbReference type="ARBA" id="ARBA00022816"/>
    </source>
</evidence>
<evidence type="ECO:0000313" key="12">
    <source>
        <dbReference type="RefSeq" id="XP_009763548.1"/>
    </source>
</evidence>
<keyword evidence="10" id="KW-1185">Reference proteome</keyword>
<dbReference type="OrthoDB" id="3797628at2759"/>
<dbReference type="STRING" id="4096.A0A1U7V5V4"/>
<feature type="domain" description="Peptidase S59" evidence="9">
    <location>
        <begin position="1074"/>
        <end position="1216"/>
    </location>
</feature>
<dbReference type="eggNOG" id="KOG0845">
    <property type="taxonomic scope" value="Eukaryota"/>
</dbReference>
<dbReference type="GO" id="GO:0051028">
    <property type="term" value="P:mRNA transport"/>
    <property type="evidence" value="ECO:0007669"/>
    <property type="project" value="UniProtKB-KW"/>
</dbReference>
<dbReference type="Gene3D" id="3.30.1610.10">
    <property type="entry name" value="Peptidase S59, nucleoporin"/>
    <property type="match status" value="1"/>
</dbReference>
<sequence>MERLWLKLKMMKQQMKMLNATNFSKVDVRVQIARQQLTELHEHMRDSSPAHELYIKEKELKENLEKWILVEESILRQKSRVHWLKLGDTNSTYFHANIKNRITQNQIRSLVSDRGEMIQSEKGIEDEILGFYKQLLGANATQMPAIHPSIMAEGPILNREQQIQLIEPVTKEEICQALKSISDLKAPGCDEFNACFFKKAWPIIGDEVSDAIQQFFSSTKMFKAINCTTVTLIPKLQVRHLVVAICLKIEHLEQPHQQYLLNLLEVQCLLAVKTRTTASSATNSATAFQTQDKSLGSSSTLPTFGKKYEGNGVSNESLLWSRDASVSAPAFGVTSNSHFGMSSTPTFGSCSFDKPAVSTSGISGFGGLLVPRPFNESTVEHFGTSSTPRFGSYSFGQPAVSMSASNPLFSSSNMFGSTPEIGQTRPLFGDRAFGETSSASSVFAQPIGSAVSFNGTTTFNAANNATAFQTQDRSLGSSTLSTFGKKYEGNGVANKPLLWSRDASVSAPAFGVASNSHFGMSSTSAFGSYSFVQPAVSTSGISGFGGLVIPRPFDQPAAFVSGKESTAPLLKSFSFGKAAFGFNQKGSRIASYIATPEKDSTRPGETIQSICGMHTYKDKSQEELRFEDYQLGTSGFGVIDNSRTFQSPVFNQSTFDHPNPFAVEREPSCGRCPNPFAVKREPSYCHPPNPFVVKREPFDFHPPNPFGVKREPSYCHCPNPFVVEREPFDFHPPNPFAVKREPSYCHCSNPFAMERETFDFHPPNPFAVKREPSYCHCPNQFAMKREPSYCHCPNPFVMKRAEFDSLSKEKSITTPTGTGTRVASYAATREVEGQYLNFLSISAMPMYSNKSHEELRLDDYESANKGAASISQSKPLESSSGSTASNVSFSPWIHLSPFAAPLKPDSSSPITSALSSAPILTTGAAPQSTLCSNCLNKFQSSCQLQPTSPRLCDVSIGLENLTTSSQLSTGYPLGPSQKPLFVGPLHPGMTPNVGETLPTAISSHPATENVGMHDGVKVNDSCGKPNLAPEEMHYDNSRKLKPCFQVSVESAAEEAMDSKHDDKDVDAIMPKLQRSDYYTVPPIQELISKEKEEPGFCSHVTDFVVGRHGYGSIKFLGETDVRKLDLDSAVHFNCREVIIYMDESKKPPVGQGLNKSAEITLLNVRCINKSNGKEYTDGPMINKYRDMLIKKAGVHGAEFVSYDPVKGEWAFEVSHF</sequence>
<organism evidence="10 11">
    <name type="scientific">Nicotiana sylvestris</name>
    <name type="common">Wood tobacco</name>
    <name type="synonym">South American tobacco</name>
    <dbReference type="NCBI Taxonomy" id="4096"/>
    <lineage>
        <taxon>Eukaryota</taxon>
        <taxon>Viridiplantae</taxon>
        <taxon>Streptophyta</taxon>
        <taxon>Embryophyta</taxon>
        <taxon>Tracheophyta</taxon>
        <taxon>Spermatophyta</taxon>
        <taxon>Magnoliopsida</taxon>
        <taxon>eudicotyledons</taxon>
        <taxon>Gunneridae</taxon>
        <taxon>Pentapetalae</taxon>
        <taxon>asterids</taxon>
        <taxon>lamiids</taxon>
        <taxon>Solanales</taxon>
        <taxon>Solanaceae</taxon>
        <taxon>Nicotianoideae</taxon>
        <taxon>Nicotianeae</taxon>
        <taxon>Nicotiana</taxon>
    </lineage>
</organism>
<comment type="subcellular location">
    <subcellularLocation>
        <location evidence="1">Nucleus</location>
        <location evidence="1">Nuclear pore complex</location>
    </subcellularLocation>
</comment>
<dbReference type="InterPro" id="IPR036903">
    <property type="entry name" value="Nup98_auto-Pept-S59_dom_sf"/>
</dbReference>
<comment type="subunit">
    <text evidence="8">Part of the nuclear pore complex (NPC). The NPC has an eight-fold symmetrical structure comprising a central transport channel and two rings, the cytoplasmic and nuclear rings, to which eight filaments are attached. The cytoplasmic filaments have loose ends, while the nuclear filaments are joined in a distal ring, forming a nuclear basket. NPCs are highly dynamic in configuration and composition, and can be devided in 3 subcomplexes, the NUP62 subcomplex, the NUP107-160 subcomplex and the NUP93 subcomplex, containing approximately 30 different nucleoporin proteins.</text>
</comment>
<reference evidence="10" key="1">
    <citation type="journal article" date="2013" name="Genome Biol.">
        <title>Reference genomes and transcriptomes of Nicotiana sylvestris and Nicotiana tomentosiformis.</title>
        <authorList>
            <person name="Sierro N."/>
            <person name="Battey J.N."/>
            <person name="Ouadi S."/>
            <person name="Bovet L."/>
            <person name="Goepfert S."/>
            <person name="Bakaher N."/>
            <person name="Peitsch M.C."/>
            <person name="Ivanov N.V."/>
        </authorList>
    </citation>
    <scope>NUCLEOTIDE SEQUENCE [LARGE SCALE GENOMIC DNA]</scope>
</reference>
<dbReference type="Proteomes" id="UP000189701">
    <property type="component" value="Unplaced"/>
</dbReference>
<dbReference type="eggNOG" id="KOG1075">
    <property type="taxonomic scope" value="Eukaryota"/>
</dbReference>
<keyword evidence="2" id="KW-0813">Transport</keyword>
<evidence type="ECO:0000256" key="1">
    <source>
        <dbReference type="ARBA" id="ARBA00004567"/>
    </source>
</evidence>
<evidence type="ECO:0000313" key="10">
    <source>
        <dbReference type="Proteomes" id="UP000189701"/>
    </source>
</evidence>
<dbReference type="PROSITE" id="PS51434">
    <property type="entry name" value="NUP_C"/>
    <property type="match status" value="1"/>
</dbReference>
<evidence type="ECO:0000256" key="2">
    <source>
        <dbReference type="ARBA" id="ARBA00022448"/>
    </source>
</evidence>
<keyword evidence="7" id="KW-0539">Nucleus</keyword>
<dbReference type="RefSeq" id="XP_009763547.1">
    <property type="nucleotide sequence ID" value="XM_009765245.1"/>
</dbReference>
<evidence type="ECO:0000313" key="11">
    <source>
        <dbReference type="RefSeq" id="XP_009763547.1"/>
    </source>
</evidence>
<dbReference type="GO" id="GO:0008139">
    <property type="term" value="F:nuclear localization sequence binding"/>
    <property type="evidence" value="ECO:0007669"/>
    <property type="project" value="TreeGrafter"/>
</dbReference>
<dbReference type="GeneID" id="104215433"/>
<dbReference type="GO" id="GO:0000973">
    <property type="term" value="P:post-transcriptional tethering of RNA polymerase II gene DNA at nuclear periphery"/>
    <property type="evidence" value="ECO:0007669"/>
    <property type="project" value="TreeGrafter"/>
</dbReference>
<dbReference type="RefSeq" id="XP_009763548.1">
    <property type="nucleotide sequence ID" value="XM_009765246.1"/>
</dbReference>
<dbReference type="PANTHER" id="PTHR23198:SF19">
    <property type="entry name" value="NUCLEAR PORE COMPLEX PROTEIN NUP98A-LIKE ISOFORM X1"/>
    <property type="match status" value="1"/>
</dbReference>
<proteinExistence type="predicted"/>
<dbReference type="GO" id="GO:0003723">
    <property type="term" value="F:RNA binding"/>
    <property type="evidence" value="ECO:0007669"/>
    <property type="project" value="TreeGrafter"/>
</dbReference>
<evidence type="ECO:0000256" key="4">
    <source>
        <dbReference type="ARBA" id="ARBA00022927"/>
    </source>
</evidence>
<dbReference type="Gene3D" id="1.10.10.2360">
    <property type="match status" value="2"/>
</dbReference>
<dbReference type="KEGG" id="nsy:104215433"/>
<evidence type="ECO:0000256" key="6">
    <source>
        <dbReference type="ARBA" id="ARBA00023132"/>
    </source>
</evidence>
<keyword evidence="5" id="KW-0811">Translocation</keyword>
<evidence type="ECO:0000256" key="7">
    <source>
        <dbReference type="ARBA" id="ARBA00023242"/>
    </source>
</evidence>
<keyword evidence="6" id="KW-0906">Nuclear pore complex</keyword>
<dbReference type="GO" id="GO:0006405">
    <property type="term" value="P:RNA export from nucleus"/>
    <property type="evidence" value="ECO:0007669"/>
    <property type="project" value="TreeGrafter"/>
</dbReference>
<name>A0A1U7V5V4_NICSY</name>
<accession>A0A1U7V5V4</accession>
<evidence type="ECO:0000259" key="9">
    <source>
        <dbReference type="PROSITE" id="PS51434"/>
    </source>
</evidence>
<dbReference type="InterPro" id="IPR037665">
    <property type="entry name" value="Nucleoporin_S59-like"/>
</dbReference>
<dbReference type="GO" id="GO:0048573">
    <property type="term" value="P:photoperiodism, flowering"/>
    <property type="evidence" value="ECO:0007669"/>
    <property type="project" value="UniProtKB-ARBA"/>
</dbReference>
<keyword evidence="4" id="KW-0653">Protein transport</keyword>
<dbReference type="AlphaFoldDB" id="A0A1U7V5V4"/>
<dbReference type="PANTHER" id="PTHR23198">
    <property type="entry name" value="NUCLEOPORIN"/>
    <property type="match status" value="1"/>
</dbReference>
<dbReference type="Pfam" id="PF04096">
    <property type="entry name" value="Nucleoporin2"/>
    <property type="match status" value="1"/>
</dbReference>
<dbReference type="GO" id="GO:0044614">
    <property type="term" value="C:nuclear pore cytoplasmic filaments"/>
    <property type="evidence" value="ECO:0007669"/>
    <property type="project" value="TreeGrafter"/>
</dbReference>
<dbReference type="GO" id="GO:0017056">
    <property type="term" value="F:structural constituent of nuclear pore"/>
    <property type="evidence" value="ECO:0007669"/>
    <property type="project" value="InterPro"/>
</dbReference>
<dbReference type="RefSeq" id="XP_070019088.1">
    <property type="nucleotide sequence ID" value="XM_070162987.1"/>
</dbReference>
<dbReference type="InterPro" id="IPR007230">
    <property type="entry name" value="Nup98_auto-Pept-S59_dom"/>
</dbReference>
<evidence type="ECO:0000256" key="5">
    <source>
        <dbReference type="ARBA" id="ARBA00023010"/>
    </source>
</evidence>
<dbReference type="GO" id="GO:0034398">
    <property type="term" value="P:telomere tethering at nuclear periphery"/>
    <property type="evidence" value="ECO:0007669"/>
    <property type="project" value="TreeGrafter"/>
</dbReference>